<evidence type="ECO:0000256" key="7">
    <source>
        <dbReference type="ARBA" id="ARBA00022777"/>
    </source>
</evidence>
<dbReference type="InterPro" id="IPR003661">
    <property type="entry name" value="HisK_dim/P_dom"/>
</dbReference>
<evidence type="ECO:0000256" key="5">
    <source>
        <dbReference type="ARBA" id="ARBA00022553"/>
    </source>
</evidence>
<sequence>MRAKQMLATMSHEIRSPLSGVVSMAEILSTTNLDKEQRQLLSVMLSSGDLVLQLINDILDLSKVESGLKFHPSLIFTCSYP</sequence>
<feature type="domain" description="Signal transduction histidine kinase dimerisation/phosphoacceptor" evidence="8">
    <location>
        <begin position="2"/>
        <end position="67"/>
    </location>
</feature>
<dbReference type="GO" id="GO:0005737">
    <property type="term" value="C:cytoplasm"/>
    <property type="evidence" value="ECO:0007669"/>
    <property type="project" value="UniProtKB-SubCell"/>
</dbReference>
<dbReference type="Pfam" id="PF00512">
    <property type="entry name" value="HisKA"/>
    <property type="match status" value="1"/>
</dbReference>
<evidence type="ECO:0000256" key="2">
    <source>
        <dbReference type="ARBA" id="ARBA00004496"/>
    </source>
</evidence>
<protein>
    <recommendedName>
        <fullName evidence="3">histidine kinase</fullName>
        <ecNumber evidence="3">2.7.13.3</ecNumber>
    </recommendedName>
</protein>
<dbReference type="Proteomes" id="UP000593564">
    <property type="component" value="Unassembled WGS sequence"/>
</dbReference>
<dbReference type="SMART" id="SM00388">
    <property type="entry name" value="HisKA"/>
    <property type="match status" value="1"/>
</dbReference>
<evidence type="ECO:0000259" key="8">
    <source>
        <dbReference type="SMART" id="SM00388"/>
    </source>
</evidence>
<gene>
    <name evidence="9" type="ORF">HYC85_018708</name>
</gene>
<evidence type="ECO:0000256" key="1">
    <source>
        <dbReference type="ARBA" id="ARBA00000085"/>
    </source>
</evidence>
<keyword evidence="5" id="KW-0597">Phosphoprotein</keyword>
<name>A0A7J7GXE1_CAMSI</name>
<evidence type="ECO:0000256" key="6">
    <source>
        <dbReference type="ARBA" id="ARBA00022679"/>
    </source>
</evidence>
<dbReference type="PANTHER" id="PTHR43047">
    <property type="entry name" value="TWO-COMPONENT HISTIDINE PROTEIN KINASE"/>
    <property type="match status" value="1"/>
</dbReference>
<dbReference type="EMBL" id="JACBKZ010000008">
    <property type="protein sequence ID" value="KAF5944631.1"/>
    <property type="molecule type" value="Genomic_DNA"/>
</dbReference>
<dbReference type="PANTHER" id="PTHR43047:SF68">
    <property type="entry name" value="HISTIDINE KINASE 5"/>
    <property type="match status" value="1"/>
</dbReference>
<keyword evidence="4" id="KW-0963">Cytoplasm</keyword>
<evidence type="ECO:0000313" key="10">
    <source>
        <dbReference type="Proteomes" id="UP000593564"/>
    </source>
</evidence>
<evidence type="ECO:0000256" key="3">
    <source>
        <dbReference type="ARBA" id="ARBA00012438"/>
    </source>
</evidence>
<proteinExistence type="predicted"/>
<keyword evidence="7" id="KW-0418">Kinase</keyword>
<dbReference type="GO" id="GO:0005886">
    <property type="term" value="C:plasma membrane"/>
    <property type="evidence" value="ECO:0007669"/>
    <property type="project" value="TreeGrafter"/>
</dbReference>
<evidence type="ECO:0000256" key="4">
    <source>
        <dbReference type="ARBA" id="ARBA00022490"/>
    </source>
</evidence>
<comment type="catalytic activity">
    <reaction evidence="1">
        <text>ATP + protein L-histidine = ADP + protein N-phospho-L-histidine.</text>
        <dbReference type="EC" id="2.7.13.3"/>
    </reaction>
</comment>
<organism evidence="9 10">
    <name type="scientific">Camellia sinensis</name>
    <name type="common">Tea plant</name>
    <name type="synonym">Thea sinensis</name>
    <dbReference type="NCBI Taxonomy" id="4442"/>
    <lineage>
        <taxon>Eukaryota</taxon>
        <taxon>Viridiplantae</taxon>
        <taxon>Streptophyta</taxon>
        <taxon>Embryophyta</taxon>
        <taxon>Tracheophyta</taxon>
        <taxon>Spermatophyta</taxon>
        <taxon>Magnoliopsida</taxon>
        <taxon>eudicotyledons</taxon>
        <taxon>Gunneridae</taxon>
        <taxon>Pentapetalae</taxon>
        <taxon>asterids</taxon>
        <taxon>Ericales</taxon>
        <taxon>Theaceae</taxon>
        <taxon>Camellia</taxon>
    </lineage>
</organism>
<dbReference type="InterPro" id="IPR036097">
    <property type="entry name" value="HisK_dim/P_sf"/>
</dbReference>
<dbReference type="EC" id="2.7.13.3" evidence="3"/>
<comment type="subcellular location">
    <subcellularLocation>
        <location evidence="2">Cytoplasm</location>
    </subcellularLocation>
</comment>
<dbReference type="Gene3D" id="1.10.287.130">
    <property type="match status" value="1"/>
</dbReference>
<accession>A0A7J7GXE1</accession>
<dbReference type="FunFam" id="1.10.287.130:FF:000030">
    <property type="entry name" value="Putative histidine kinase 5"/>
    <property type="match status" value="1"/>
</dbReference>
<dbReference type="GO" id="GO:0000155">
    <property type="term" value="F:phosphorelay sensor kinase activity"/>
    <property type="evidence" value="ECO:0007669"/>
    <property type="project" value="InterPro"/>
</dbReference>
<reference evidence="9 10" key="2">
    <citation type="submission" date="2020-07" db="EMBL/GenBank/DDBJ databases">
        <title>Genome assembly of wild tea tree DASZ reveals pedigree and selection history of tea varieties.</title>
        <authorList>
            <person name="Zhang W."/>
        </authorList>
    </citation>
    <scope>NUCLEOTIDE SEQUENCE [LARGE SCALE GENOMIC DNA]</scope>
    <source>
        <strain evidence="10">cv. G240</strain>
        <tissue evidence="9">Leaf</tissue>
    </source>
</reference>
<reference evidence="10" key="1">
    <citation type="journal article" date="2020" name="Nat. Commun.">
        <title>Genome assembly of wild tea tree DASZ reveals pedigree and selection history of tea varieties.</title>
        <authorList>
            <person name="Zhang W."/>
            <person name="Zhang Y."/>
            <person name="Qiu H."/>
            <person name="Guo Y."/>
            <person name="Wan H."/>
            <person name="Zhang X."/>
            <person name="Scossa F."/>
            <person name="Alseekh S."/>
            <person name="Zhang Q."/>
            <person name="Wang P."/>
            <person name="Xu L."/>
            <person name="Schmidt M.H."/>
            <person name="Jia X."/>
            <person name="Li D."/>
            <person name="Zhu A."/>
            <person name="Guo F."/>
            <person name="Chen W."/>
            <person name="Ni D."/>
            <person name="Usadel B."/>
            <person name="Fernie A.R."/>
            <person name="Wen W."/>
        </authorList>
    </citation>
    <scope>NUCLEOTIDE SEQUENCE [LARGE SCALE GENOMIC DNA]</scope>
    <source>
        <strain evidence="10">cv. G240</strain>
    </source>
</reference>
<dbReference type="SUPFAM" id="SSF47384">
    <property type="entry name" value="Homodimeric domain of signal transducing histidine kinase"/>
    <property type="match status" value="1"/>
</dbReference>
<evidence type="ECO:0000313" key="9">
    <source>
        <dbReference type="EMBL" id="KAF5944631.1"/>
    </source>
</evidence>
<dbReference type="AlphaFoldDB" id="A0A7J7GXE1"/>
<comment type="caution">
    <text evidence="9">The sequence shown here is derived from an EMBL/GenBank/DDBJ whole genome shotgun (WGS) entry which is preliminary data.</text>
</comment>
<dbReference type="GO" id="GO:0009927">
    <property type="term" value="F:histidine phosphotransfer kinase activity"/>
    <property type="evidence" value="ECO:0007669"/>
    <property type="project" value="TreeGrafter"/>
</dbReference>
<keyword evidence="6" id="KW-0808">Transferase</keyword>
<keyword evidence="10" id="KW-1185">Reference proteome</keyword>
<dbReference type="CDD" id="cd00082">
    <property type="entry name" value="HisKA"/>
    <property type="match status" value="1"/>
</dbReference>